<reference evidence="1 2" key="1">
    <citation type="journal article" date="2018" name="Front. Plant Sci.">
        <title>Red Clover (Trifolium pratense) and Zigzag Clover (T. medium) - A Picture of Genomic Similarities and Differences.</title>
        <authorList>
            <person name="Dluhosova J."/>
            <person name="Istvanek J."/>
            <person name="Nedelnik J."/>
            <person name="Repkova J."/>
        </authorList>
    </citation>
    <scope>NUCLEOTIDE SEQUENCE [LARGE SCALE GENOMIC DNA]</scope>
    <source>
        <strain evidence="2">cv. 10/8</strain>
        <tissue evidence="1">Leaf</tissue>
    </source>
</reference>
<organism evidence="1 2">
    <name type="scientific">Trifolium medium</name>
    <dbReference type="NCBI Taxonomy" id="97028"/>
    <lineage>
        <taxon>Eukaryota</taxon>
        <taxon>Viridiplantae</taxon>
        <taxon>Streptophyta</taxon>
        <taxon>Embryophyta</taxon>
        <taxon>Tracheophyta</taxon>
        <taxon>Spermatophyta</taxon>
        <taxon>Magnoliopsida</taxon>
        <taxon>eudicotyledons</taxon>
        <taxon>Gunneridae</taxon>
        <taxon>Pentapetalae</taxon>
        <taxon>rosids</taxon>
        <taxon>fabids</taxon>
        <taxon>Fabales</taxon>
        <taxon>Fabaceae</taxon>
        <taxon>Papilionoideae</taxon>
        <taxon>50 kb inversion clade</taxon>
        <taxon>NPAAA clade</taxon>
        <taxon>Hologalegina</taxon>
        <taxon>IRL clade</taxon>
        <taxon>Trifolieae</taxon>
        <taxon>Trifolium</taxon>
    </lineage>
</organism>
<name>A0A392SDA7_9FABA</name>
<sequence length="61" mass="6680">RNLLGDEVWILKAIGLVGFSDLSWIVVRHLAWSVNSIRTSAGSHTSTSFSIEQARVIGVDL</sequence>
<evidence type="ECO:0000313" key="1">
    <source>
        <dbReference type="EMBL" id="MCI46432.1"/>
    </source>
</evidence>
<proteinExistence type="predicted"/>
<dbReference type="Proteomes" id="UP000265520">
    <property type="component" value="Unassembled WGS sequence"/>
</dbReference>
<dbReference type="AlphaFoldDB" id="A0A392SDA7"/>
<keyword evidence="2" id="KW-1185">Reference proteome</keyword>
<evidence type="ECO:0000313" key="2">
    <source>
        <dbReference type="Proteomes" id="UP000265520"/>
    </source>
</evidence>
<dbReference type="EMBL" id="LXQA010357521">
    <property type="protein sequence ID" value="MCI46432.1"/>
    <property type="molecule type" value="Genomic_DNA"/>
</dbReference>
<protein>
    <submittedName>
        <fullName evidence="1">Uncharacterized protein</fullName>
    </submittedName>
</protein>
<feature type="non-terminal residue" evidence="1">
    <location>
        <position position="1"/>
    </location>
</feature>
<accession>A0A392SDA7</accession>
<comment type="caution">
    <text evidence="1">The sequence shown here is derived from an EMBL/GenBank/DDBJ whole genome shotgun (WGS) entry which is preliminary data.</text>
</comment>